<evidence type="ECO:0000256" key="1">
    <source>
        <dbReference type="ARBA" id="ARBA00004141"/>
    </source>
</evidence>
<keyword evidence="7 11" id="KW-0472">Membrane</keyword>
<dbReference type="PANTHER" id="PTHR45651:SF68">
    <property type="entry name" value="ION TRANSPORT DOMAIN-CONTAINING PROTEIN"/>
    <property type="match status" value="1"/>
</dbReference>
<protein>
    <recommendedName>
        <fullName evidence="12">Cyclic nucleotide-binding domain-containing protein</fullName>
    </recommendedName>
</protein>
<keyword evidence="6" id="KW-0406">Ion transport</keyword>
<dbReference type="CDD" id="cd00038">
    <property type="entry name" value="CAP_ED"/>
    <property type="match status" value="1"/>
</dbReference>
<reference evidence="14" key="1">
    <citation type="journal article" date="2020" name="Genome Biol.">
        <title>Gamete binning: chromosome-level and haplotype-resolved genome assembly enabled by high-throughput single-cell sequencing of gamete genomes.</title>
        <authorList>
            <person name="Campoy J.A."/>
            <person name="Sun H."/>
            <person name="Goel M."/>
            <person name="Jiao W.-B."/>
            <person name="Folz-Donahue K."/>
            <person name="Wang N."/>
            <person name="Rubio M."/>
            <person name="Liu C."/>
            <person name="Kukat C."/>
            <person name="Ruiz D."/>
            <person name="Huettel B."/>
            <person name="Schneeberger K."/>
        </authorList>
    </citation>
    <scope>NUCLEOTIDE SEQUENCE [LARGE SCALE GENOMIC DNA]</scope>
    <source>
        <strain evidence="14">cv. Rojo Pasion</strain>
    </source>
</reference>
<sequence length="592" mass="67975">MSNLYDQPTIQVSLTPYTLGNIQLGGASERSRFDKLVANIPLWNQIFVISSVIAVSLDPLFFYIPFIDEDNKCLGMDKKLRVVALVLRSLLDITFIVHIICQIRQAFKTVNSKLQTTRNSGWESKAKAVAQNLSWRSVVTDVLALLPIPQVLLVNVFFKMRGSGYLDNRKILSFLLLAQYLPRIYRIHLSSKKLTQTGLWAKGAFNFFLYILASHVLGAYWYFFSIQRETSCWHRACEDPKHRIESCMDNFYCDDDPTTTPRNTLFRKEFCPINFPPNATPPFDFGMFLDSLQSGNTATLDFPMKFFYSFWWGLRNLSNFGTNLTTSTYVWENFFAILISIIGLLLFLYLIGNVQTFMQLATTKSEETRQKIIKKEQAIEEWMVKNDLPEDMKNEIKNNIRQQWEENIDAADLENLFSILPWNTRKSLKRFLCMSTLRKVPMLKGMDEKVLKMICDYLKPVMYAENSVVVRMGEPLDLMLFITEGSIWTYMPGGMPTNSVKTKGEFYGEELLKWASSSSPKLPISTQNVQCHTKVEGFVLMSKDLTSVVSKCQLWWNTNDSHQGQGRGQPATAAGGAENSTPRIRYIMHPPH</sequence>
<dbReference type="InterPro" id="IPR014710">
    <property type="entry name" value="RmlC-like_jellyroll"/>
</dbReference>
<evidence type="ECO:0000256" key="3">
    <source>
        <dbReference type="ARBA" id="ARBA00022448"/>
    </source>
</evidence>
<dbReference type="InterPro" id="IPR000595">
    <property type="entry name" value="cNMP-bd_dom"/>
</dbReference>
<dbReference type="GO" id="GO:0016020">
    <property type="term" value="C:membrane"/>
    <property type="evidence" value="ECO:0007669"/>
    <property type="project" value="UniProtKB-SubCell"/>
</dbReference>
<accession>A0A6J5WJV2</accession>
<evidence type="ECO:0000259" key="12">
    <source>
        <dbReference type="PROSITE" id="PS50042"/>
    </source>
</evidence>
<dbReference type="EMBL" id="CAEKKB010000002">
    <property type="protein sequence ID" value="CAB4302046.1"/>
    <property type="molecule type" value="Genomic_DNA"/>
</dbReference>
<proteinExistence type="inferred from homology"/>
<evidence type="ECO:0000313" key="13">
    <source>
        <dbReference type="EMBL" id="CAB4302046.1"/>
    </source>
</evidence>
<dbReference type="PANTHER" id="PTHR45651">
    <property type="entry name" value="CYCLIC NUCLEOTIDE-GATED ION CHANNEL 15-RELATED-RELATED"/>
    <property type="match status" value="1"/>
</dbReference>
<evidence type="ECO:0000256" key="4">
    <source>
        <dbReference type="ARBA" id="ARBA00022692"/>
    </source>
</evidence>
<keyword evidence="9" id="KW-0407">Ion channel</keyword>
<evidence type="ECO:0000256" key="9">
    <source>
        <dbReference type="ARBA" id="ARBA00023303"/>
    </source>
</evidence>
<gene>
    <name evidence="13" type="ORF">ORAREDHAP_LOCUS17627</name>
</gene>
<feature type="transmembrane region" description="Helical" evidence="11">
    <location>
        <begin position="138"/>
        <end position="158"/>
    </location>
</feature>
<keyword evidence="3" id="KW-0813">Transport</keyword>
<dbReference type="GO" id="GO:0005216">
    <property type="term" value="F:monoatomic ion channel activity"/>
    <property type="evidence" value="ECO:0007669"/>
    <property type="project" value="InterPro"/>
</dbReference>
<dbReference type="Pfam" id="PF00520">
    <property type="entry name" value="Ion_trans"/>
    <property type="match status" value="1"/>
</dbReference>
<dbReference type="Gene3D" id="2.60.120.10">
    <property type="entry name" value="Jelly Rolls"/>
    <property type="match status" value="1"/>
</dbReference>
<feature type="transmembrane region" description="Helical" evidence="11">
    <location>
        <begin position="42"/>
        <end position="64"/>
    </location>
</feature>
<evidence type="ECO:0000256" key="6">
    <source>
        <dbReference type="ARBA" id="ARBA00023065"/>
    </source>
</evidence>
<dbReference type="InterPro" id="IPR018490">
    <property type="entry name" value="cNMP-bd_dom_sf"/>
</dbReference>
<evidence type="ECO:0000256" key="8">
    <source>
        <dbReference type="ARBA" id="ARBA00023286"/>
    </source>
</evidence>
<evidence type="ECO:0000256" key="7">
    <source>
        <dbReference type="ARBA" id="ARBA00023136"/>
    </source>
</evidence>
<dbReference type="SUPFAM" id="SSF81324">
    <property type="entry name" value="Voltage-gated potassium channels"/>
    <property type="match status" value="1"/>
</dbReference>
<keyword evidence="8" id="KW-1071">Ligand-gated ion channel</keyword>
<feature type="region of interest" description="Disordered" evidence="10">
    <location>
        <begin position="560"/>
        <end position="592"/>
    </location>
</feature>
<dbReference type="Proteomes" id="UP000507245">
    <property type="component" value="Unassembled WGS sequence"/>
</dbReference>
<name>A0A6J5WJV2_PRUAR</name>
<feature type="transmembrane region" description="Helical" evidence="11">
    <location>
        <begin position="334"/>
        <end position="352"/>
    </location>
</feature>
<dbReference type="InterPro" id="IPR005821">
    <property type="entry name" value="Ion_trans_dom"/>
</dbReference>
<evidence type="ECO:0000256" key="5">
    <source>
        <dbReference type="ARBA" id="ARBA00022989"/>
    </source>
</evidence>
<dbReference type="Gene3D" id="1.10.287.70">
    <property type="match status" value="1"/>
</dbReference>
<dbReference type="OrthoDB" id="1150719at2759"/>
<dbReference type="SUPFAM" id="SSF51206">
    <property type="entry name" value="cAMP-binding domain-like"/>
    <property type="match status" value="1"/>
</dbReference>
<keyword evidence="14" id="KW-1185">Reference proteome</keyword>
<feature type="transmembrane region" description="Helical" evidence="11">
    <location>
        <begin position="170"/>
        <end position="187"/>
    </location>
</feature>
<comment type="similarity">
    <text evidence="2">Belongs to the cyclic nucleotide-gated cation channel (TC 1.A.1.5) family.</text>
</comment>
<feature type="transmembrane region" description="Helical" evidence="11">
    <location>
        <begin position="85"/>
        <end position="107"/>
    </location>
</feature>
<keyword evidence="5 11" id="KW-1133">Transmembrane helix</keyword>
<evidence type="ECO:0000313" key="14">
    <source>
        <dbReference type="Proteomes" id="UP000507245"/>
    </source>
</evidence>
<organism evidence="13 14">
    <name type="scientific">Prunus armeniaca</name>
    <name type="common">Apricot</name>
    <name type="synonym">Armeniaca vulgaris</name>
    <dbReference type="NCBI Taxonomy" id="36596"/>
    <lineage>
        <taxon>Eukaryota</taxon>
        <taxon>Viridiplantae</taxon>
        <taxon>Streptophyta</taxon>
        <taxon>Embryophyta</taxon>
        <taxon>Tracheophyta</taxon>
        <taxon>Spermatophyta</taxon>
        <taxon>Magnoliopsida</taxon>
        <taxon>eudicotyledons</taxon>
        <taxon>Gunneridae</taxon>
        <taxon>Pentapetalae</taxon>
        <taxon>rosids</taxon>
        <taxon>fabids</taxon>
        <taxon>Rosales</taxon>
        <taxon>Rosaceae</taxon>
        <taxon>Amygdaloideae</taxon>
        <taxon>Amygdaleae</taxon>
        <taxon>Prunus</taxon>
    </lineage>
</organism>
<evidence type="ECO:0000256" key="11">
    <source>
        <dbReference type="SAM" id="Phobius"/>
    </source>
</evidence>
<keyword evidence="4 11" id="KW-0812">Transmembrane</keyword>
<feature type="domain" description="Cyclic nucleotide-binding" evidence="12">
    <location>
        <begin position="442"/>
        <end position="521"/>
    </location>
</feature>
<dbReference type="AlphaFoldDB" id="A0A6J5WJV2"/>
<dbReference type="PROSITE" id="PS50042">
    <property type="entry name" value="CNMP_BINDING_3"/>
    <property type="match status" value="1"/>
</dbReference>
<comment type="subcellular location">
    <subcellularLocation>
        <location evidence="1">Membrane</location>
        <topology evidence="1">Multi-pass membrane protein</topology>
    </subcellularLocation>
</comment>
<evidence type="ECO:0000256" key="10">
    <source>
        <dbReference type="SAM" id="MobiDB-lite"/>
    </source>
</evidence>
<feature type="transmembrane region" description="Helical" evidence="11">
    <location>
        <begin position="207"/>
        <end position="224"/>
    </location>
</feature>
<evidence type="ECO:0000256" key="2">
    <source>
        <dbReference type="ARBA" id="ARBA00010486"/>
    </source>
</evidence>